<sequence>MNLPQNKHTFLFAAAIVFFVCNPLAARADVVQNVHDTLTSDPPHSNGGWTQYLGTGLSGHLTDASFPIRFTRSIYYGPNFGISIVTCSDPAYLHCSGVSNNNHFTLTPLGTAGVETDVLLSIELESSGGFDFNPSRYYYFVVRNYAVNSGGSFRIYGSAIDTYPGGATNAGGLADLAFTLVGANSGPALPNMLLIPGLKGSELKIGADTVWPPAIWSDDVSRLALTSEGVSENPVVVDGLVETFYGTPIYSGFTSFADSLVADDTVAAWESLPYDWRFSPEQVITDGIETPGGHIDPIAVVEELAAQASSGKVVIVAHSMGGLVGKALIKKLESEGKESLIDSFIMVGAPQLGTPQAVVALLHGDSMGILADIFIVNPATSRTVAQNFQSAYDLLPSPRYFEEVSDPVIAFDSAASFTDTWREYWDDTVDSYTEFVEFVTGTGVPRSKPDLNIIRIPEVLRSDLTENAADFHTVYDNYEIPAAIRTVQIAGWGLQTVKAIKYLNRHSLPSYGVIKTAEGDKTVVYPSAISTELAESYYVDLFHYNTNLNHSNQHRDLLSVIPVQETVRLVINDDTIDSINYLTSTKPETSEIGAQLVISTHSPVILGVRDQNDNFTGINLDQDLEAEILSVTEDIPGSSFLSFGESQYIFLPNEGLYTATFRGIGTGPTTVEIANFANDAETFLASYSEMPVSPGTNATFVVDSATPETTEIGIDINGDGDTDLIAVPDGTEPSIEQIIALLKAKIEVLDVKKNLKQRLLKKVQKLEKKIAKQKDKQTVRVLMNLEKKIVKNEEKGKLSDADVEEILLLLEQLENAL</sequence>
<accession>A0A1F6EFE1</accession>
<evidence type="ECO:0000256" key="2">
    <source>
        <dbReference type="SAM" id="SignalP"/>
    </source>
</evidence>
<evidence type="ECO:0000256" key="1">
    <source>
        <dbReference type="SAM" id="Coils"/>
    </source>
</evidence>
<dbReference type="InterPro" id="IPR003386">
    <property type="entry name" value="LACT/PDAT_acylTrfase"/>
</dbReference>
<evidence type="ECO:0008006" key="5">
    <source>
        <dbReference type="Google" id="ProtNLM"/>
    </source>
</evidence>
<dbReference type="PANTHER" id="PTHR11440">
    <property type="entry name" value="LECITHIN-CHOLESTEROL ACYLTRANSFERASE-RELATED"/>
    <property type="match status" value="1"/>
</dbReference>
<dbReference type="GO" id="GO:0008374">
    <property type="term" value="F:O-acyltransferase activity"/>
    <property type="evidence" value="ECO:0007669"/>
    <property type="project" value="InterPro"/>
</dbReference>
<organism evidence="3 4">
    <name type="scientific">Candidatus Kaiserbacteria bacterium RIFCSPHIGHO2_12_FULL_56_13</name>
    <dbReference type="NCBI Taxonomy" id="1798505"/>
    <lineage>
        <taxon>Bacteria</taxon>
        <taxon>Candidatus Kaiseribacteriota</taxon>
    </lineage>
</organism>
<feature type="chain" id="PRO_5009524140" description="AB hydrolase-1 domain-containing protein" evidence="2">
    <location>
        <begin position="29"/>
        <end position="817"/>
    </location>
</feature>
<keyword evidence="2" id="KW-0732">Signal</keyword>
<dbReference type="GO" id="GO:0006629">
    <property type="term" value="P:lipid metabolic process"/>
    <property type="evidence" value="ECO:0007669"/>
    <property type="project" value="InterPro"/>
</dbReference>
<feature type="signal peptide" evidence="2">
    <location>
        <begin position="1"/>
        <end position="28"/>
    </location>
</feature>
<comment type="caution">
    <text evidence="3">The sequence shown here is derived from an EMBL/GenBank/DDBJ whole genome shotgun (WGS) entry which is preliminary data.</text>
</comment>
<dbReference type="SUPFAM" id="SSF53474">
    <property type="entry name" value="alpha/beta-Hydrolases"/>
    <property type="match status" value="1"/>
</dbReference>
<dbReference type="AlphaFoldDB" id="A0A1F6EFE1"/>
<evidence type="ECO:0000313" key="4">
    <source>
        <dbReference type="Proteomes" id="UP000178392"/>
    </source>
</evidence>
<gene>
    <name evidence="3" type="ORF">A3E65_01520</name>
</gene>
<protein>
    <recommendedName>
        <fullName evidence="5">AB hydrolase-1 domain-containing protein</fullName>
    </recommendedName>
</protein>
<reference evidence="3 4" key="1">
    <citation type="journal article" date="2016" name="Nat. Commun.">
        <title>Thousands of microbial genomes shed light on interconnected biogeochemical processes in an aquifer system.</title>
        <authorList>
            <person name="Anantharaman K."/>
            <person name="Brown C.T."/>
            <person name="Hug L.A."/>
            <person name="Sharon I."/>
            <person name="Castelle C.J."/>
            <person name="Probst A.J."/>
            <person name="Thomas B.C."/>
            <person name="Singh A."/>
            <person name="Wilkins M.J."/>
            <person name="Karaoz U."/>
            <person name="Brodie E.L."/>
            <person name="Williams K.H."/>
            <person name="Hubbard S.S."/>
            <person name="Banfield J.F."/>
        </authorList>
    </citation>
    <scope>NUCLEOTIDE SEQUENCE [LARGE SCALE GENOMIC DNA]</scope>
</reference>
<dbReference type="EMBL" id="MFLS01000002">
    <property type="protein sequence ID" value="OGG72363.1"/>
    <property type="molecule type" value="Genomic_DNA"/>
</dbReference>
<dbReference type="Gene3D" id="3.40.50.1820">
    <property type="entry name" value="alpha/beta hydrolase"/>
    <property type="match status" value="1"/>
</dbReference>
<evidence type="ECO:0000313" key="3">
    <source>
        <dbReference type="EMBL" id="OGG72363.1"/>
    </source>
</evidence>
<name>A0A1F6EFE1_9BACT</name>
<keyword evidence="1" id="KW-0175">Coiled coil</keyword>
<feature type="coiled-coil region" evidence="1">
    <location>
        <begin position="749"/>
        <end position="776"/>
    </location>
</feature>
<dbReference type="Proteomes" id="UP000178392">
    <property type="component" value="Unassembled WGS sequence"/>
</dbReference>
<dbReference type="Pfam" id="PF02450">
    <property type="entry name" value="LCAT"/>
    <property type="match status" value="1"/>
</dbReference>
<proteinExistence type="predicted"/>
<dbReference type="InterPro" id="IPR029058">
    <property type="entry name" value="AB_hydrolase_fold"/>
</dbReference>